<comment type="subcellular location">
    <subcellularLocation>
        <location evidence="1 11">Endoplasmic reticulum membrane</location>
        <topology evidence="1 11">Multi-pass membrane protein</topology>
    </subcellularLocation>
</comment>
<evidence type="ECO:0000313" key="14">
    <source>
        <dbReference type="Proteomes" id="UP001209878"/>
    </source>
</evidence>
<dbReference type="GO" id="GO:0000026">
    <property type="term" value="F:alpha-1,2-mannosyltransferase activity"/>
    <property type="evidence" value="ECO:0007669"/>
    <property type="project" value="TreeGrafter"/>
</dbReference>
<feature type="transmembrane region" description="Helical" evidence="11">
    <location>
        <begin position="146"/>
        <end position="166"/>
    </location>
</feature>
<evidence type="ECO:0000256" key="9">
    <source>
        <dbReference type="ARBA" id="ARBA00023136"/>
    </source>
</evidence>
<proteinExistence type="inferred from homology"/>
<evidence type="ECO:0000256" key="12">
    <source>
        <dbReference type="SAM" id="SignalP"/>
    </source>
</evidence>
<comment type="similarity">
    <text evidence="10">Belongs to the glycosyltransferase 22 family. PIGZ subfamily.</text>
</comment>
<evidence type="ECO:0000256" key="6">
    <source>
        <dbReference type="ARBA" id="ARBA00022692"/>
    </source>
</evidence>
<dbReference type="InterPro" id="IPR005599">
    <property type="entry name" value="GPI_mannosylTrfase"/>
</dbReference>
<comment type="pathway">
    <text evidence="2">Glycolipid biosynthesis; glycosylphosphatidylinositol-anchor biosynthesis.</text>
</comment>
<dbReference type="AlphaFoldDB" id="A0AAD9UCI8"/>
<name>A0AAD9UCI8_RIDPI</name>
<feature type="transmembrane region" description="Helical" evidence="11">
    <location>
        <begin position="365"/>
        <end position="385"/>
    </location>
</feature>
<dbReference type="PANTHER" id="PTHR22760:SF3">
    <property type="entry name" value="GPI MANNOSYLTRANSFERASE 4"/>
    <property type="match status" value="1"/>
</dbReference>
<evidence type="ECO:0000256" key="7">
    <source>
        <dbReference type="ARBA" id="ARBA00022824"/>
    </source>
</evidence>
<comment type="caution">
    <text evidence="13">The sequence shown here is derived from an EMBL/GenBank/DDBJ whole genome shotgun (WGS) entry which is preliminary data.</text>
</comment>
<dbReference type="EC" id="2.4.1.-" evidence="11"/>
<organism evidence="13 14">
    <name type="scientific">Ridgeia piscesae</name>
    <name type="common">Tubeworm</name>
    <dbReference type="NCBI Taxonomy" id="27915"/>
    <lineage>
        <taxon>Eukaryota</taxon>
        <taxon>Metazoa</taxon>
        <taxon>Spiralia</taxon>
        <taxon>Lophotrochozoa</taxon>
        <taxon>Annelida</taxon>
        <taxon>Polychaeta</taxon>
        <taxon>Sedentaria</taxon>
        <taxon>Canalipalpata</taxon>
        <taxon>Sabellida</taxon>
        <taxon>Siboglinidae</taxon>
        <taxon>Ridgeia</taxon>
    </lineage>
</organism>
<protein>
    <recommendedName>
        <fullName evidence="11">Mannosyltransferase</fullName>
        <ecNumber evidence="11">2.4.1.-</ecNumber>
    </recommendedName>
</protein>
<evidence type="ECO:0000256" key="3">
    <source>
        <dbReference type="ARBA" id="ARBA00022502"/>
    </source>
</evidence>
<gene>
    <name evidence="13" type="ORF">NP493_273g03039</name>
</gene>
<dbReference type="GO" id="GO:0006506">
    <property type="term" value="P:GPI anchor biosynthetic process"/>
    <property type="evidence" value="ECO:0007669"/>
    <property type="project" value="UniProtKB-KW"/>
</dbReference>
<evidence type="ECO:0000256" key="4">
    <source>
        <dbReference type="ARBA" id="ARBA00022676"/>
    </source>
</evidence>
<reference evidence="13" key="1">
    <citation type="journal article" date="2023" name="Mol. Biol. Evol.">
        <title>Third-Generation Sequencing Reveals the Adaptive Role of the Epigenome in Three Deep-Sea Polychaetes.</title>
        <authorList>
            <person name="Perez M."/>
            <person name="Aroh O."/>
            <person name="Sun Y."/>
            <person name="Lan Y."/>
            <person name="Juniper S.K."/>
            <person name="Young C.R."/>
            <person name="Angers B."/>
            <person name="Qian P.Y."/>
        </authorList>
    </citation>
    <scope>NUCLEOTIDE SEQUENCE</scope>
    <source>
        <strain evidence="13">R07B-5</strain>
    </source>
</reference>
<feature type="transmembrane region" description="Helical" evidence="11">
    <location>
        <begin position="90"/>
        <end position="114"/>
    </location>
</feature>
<accession>A0AAD9UCI8</accession>
<feature type="chain" id="PRO_5042038100" description="Mannosyltransferase" evidence="12">
    <location>
        <begin position="19"/>
        <end position="605"/>
    </location>
</feature>
<feature type="transmembrane region" description="Helical" evidence="11">
    <location>
        <begin position="247"/>
        <end position="269"/>
    </location>
</feature>
<evidence type="ECO:0000256" key="5">
    <source>
        <dbReference type="ARBA" id="ARBA00022679"/>
    </source>
</evidence>
<dbReference type="PANTHER" id="PTHR22760">
    <property type="entry name" value="GLYCOSYLTRANSFERASE"/>
    <property type="match status" value="1"/>
</dbReference>
<keyword evidence="8 11" id="KW-1133">Transmembrane helix</keyword>
<keyword evidence="12" id="KW-0732">Signal</keyword>
<keyword evidence="3" id="KW-0337">GPI-anchor biosynthesis</keyword>
<keyword evidence="4 11" id="KW-0328">Glycosyltransferase</keyword>
<evidence type="ECO:0000256" key="8">
    <source>
        <dbReference type="ARBA" id="ARBA00022989"/>
    </source>
</evidence>
<evidence type="ECO:0000256" key="1">
    <source>
        <dbReference type="ARBA" id="ARBA00004477"/>
    </source>
</evidence>
<keyword evidence="6 11" id="KW-0812">Transmembrane</keyword>
<dbReference type="GO" id="GO:0005789">
    <property type="term" value="C:endoplasmic reticulum membrane"/>
    <property type="evidence" value="ECO:0007669"/>
    <property type="project" value="UniProtKB-SubCell"/>
</dbReference>
<feature type="transmembrane region" description="Helical" evidence="11">
    <location>
        <begin position="120"/>
        <end position="139"/>
    </location>
</feature>
<keyword evidence="9 11" id="KW-0472">Membrane</keyword>
<dbReference type="EMBL" id="JAODUO010000274">
    <property type="protein sequence ID" value="KAK2184265.1"/>
    <property type="molecule type" value="Genomic_DNA"/>
</dbReference>
<feature type="transmembrane region" description="Helical" evidence="11">
    <location>
        <begin position="331"/>
        <end position="353"/>
    </location>
</feature>
<dbReference type="Pfam" id="PF03901">
    <property type="entry name" value="Glyco_transf_22"/>
    <property type="match status" value="1"/>
</dbReference>
<evidence type="ECO:0000256" key="2">
    <source>
        <dbReference type="ARBA" id="ARBA00004687"/>
    </source>
</evidence>
<feature type="transmembrane region" description="Helical" evidence="11">
    <location>
        <begin position="201"/>
        <end position="226"/>
    </location>
</feature>
<evidence type="ECO:0000256" key="11">
    <source>
        <dbReference type="RuleBase" id="RU363075"/>
    </source>
</evidence>
<keyword evidence="5" id="KW-0808">Transferase</keyword>
<keyword evidence="14" id="KW-1185">Reference proteome</keyword>
<dbReference type="Proteomes" id="UP001209878">
    <property type="component" value="Unassembled WGS sequence"/>
</dbReference>
<feature type="signal peptide" evidence="12">
    <location>
        <begin position="1"/>
        <end position="18"/>
    </location>
</feature>
<evidence type="ECO:0000256" key="10">
    <source>
        <dbReference type="ARBA" id="ARBA00038466"/>
    </source>
</evidence>
<evidence type="ECO:0000313" key="13">
    <source>
        <dbReference type="EMBL" id="KAK2184265.1"/>
    </source>
</evidence>
<keyword evidence="7 11" id="KW-0256">Endoplasmic reticulum</keyword>
<sequence length="605" mass="67347">MMWRVFIVLRCLWTLAPQTGYIHPDEFFQSVEVIAGDVLDIDVHRSWEFTSDTPVRSMVLPFIIYAPPLYVLKVVSQLGYLSAVSYLQSYLLLVLPRLSVVLLSVGVDVMMFALARRLLLNANTVMLVYTTSYVSLVFYTRTLSNAIEAFLFVALLYVTMTTTPITRYPSPKKDRLNLSRRSIHEDSDDMKTSGSDVGSPFVVALVLVAGFFNRPTFVFFAIVPCLRWLLHSGWDVVAIKRDIFPKLLLTFPSGLAITTAFLIGDSMYYGTLKSVTLGMFNVDSLSASLATVAQSLVVTPLNFVRYNVVSSNLAEHGIHPRITHLLVNMPLLFGVLAVMPAVSVMCAVLRRFGCRRCGNQSGESGACKALLLGIAVPLVLISLFPHQEARFLVPFLAPLSLLYGHLIFGSASIKAVTVMWVLFNVAMCEFFGALHQGGVLPCLGHIQNIHTREPLVTRHVIFYHTYMPPRFLLALPSQHAQGKSGESPRCGSTTVHDLKGASMVILNDKVKEITSRNKCKSNEILLVTPATLDHQLCSSTMSYKSQLLQQFHLHLSTENLPSIEDFWCGDRPPRQCSFPLDCNGTNLAQRLYSLTSLNLYQIDLP</sequence>